<dbReference type="GO" id="GO:0052856">
    <property type="term" value="F:NAD(P)HX epimerase activity"/>
    <property type="evidence" value="ECO:0007669"/>
    <property type="project" value="UniProtKB-UniRule"/>
</dbReference>
<comment type="similarity">
    <text evidence="4 19">In the C-terminal section; belongs to the NnrD/CARKD family.</text>
</comment>
<comment type="catalytic activity">
    <reaction evidence="15 17 19">
        <text>(6S)-NADHX + ADP = AMP + phosphate + NADH + H(+)</text>
        <dbReference type="Rhea" id="RHEA:32223"/>
        <dbReference type="ChEBI" id="CHEBI:15378"/>
        <dbReference type="ChEBI" id="CHEBI:43474"/>
        <dbReference type="ChEBI" id="CHEBI:57945"/>
        <dbReference type="ChEBI" id="CHEBI:64074"/>
        <dbReference type="ChEBI" id="CHEBI:456215"/>
        <dbReference type="ChEBI" id="CHEBI:456216"/>
        <dbReference type="EC" id="4.2.1.136"/>
    </reaction>
</comment>
<feature type="binding site" evidence="17">
    <location>
        <begin position="437"/>
        <end position="441"/>
    </location>
    <ligand>
        <name>AMP</name>
        <dbReference type="ChEBI" id="CHEBI:456215"/>
    </ligand>
</feature>
<evidence type="ECO:0000256" key="10">
    <source>
        <dbReference type="ARBA" id="ARBA00023027"/>
    </source>
</evidence>
<dbReference type="PANTHER" id="PTHR12592:SF0">
    <property type="entry name" value="ATP-DEPENDENT (S)-NAD(P)H-HYDRATE DEHYDRATASE"/>
    <property type="match status" value="1"/>
</dbReference>
<dbReference type="Gene3D" id="3.40.50.10260">
    <property type="entry name" value="YjeF N-terminal domain"/>
    <property type="match status" value="1"/>
</dbReference>
<comment type="similarity">
    <text evidence="17">Belongs to the NnrD/CARKD family.</text>
</comment>
<evidence type="ECO:0000256" key="20">
    <source>
        <dbReference type="SAM" id="MobiDB-lite"/>
    </source>
</evidence>
<evidence type="ECO:0000259" key="21">
    <source>
        <dbReference type="PROSITE" id="PS51383"/>
    </source>
</evidence>
<dbReference type="Pfam" id="PF03853">
    <property type="entry name" value="YjeF_N"/>
    <property type="match status" value="1"/>
</dbReference>
<keyword evidence="5 18" id="KW-0479">Metal-binding</keyword>
<keyword evidence="7 17" id="KW-0067">ATP-binding</keyword>
<reference evidence="23 24" key="1">
    <citation type="submission" date="2019-07" db="EMBL/GenBank/DDBJ databases">
        <title>Genome sequencing of lignin-degrading bacterial isolates.</title>
        <authorList>
            <person name="Gladden J."/>
        </authorList>
    </citation>
    <scope>NUCLEOTIDE SEQUENCE [LARGE SCALE GENOMIC DNA]</scope>
    <source>
        <strain evidence="23 24">J11</strain>
    </source>
</reference>
<keyword evidence="13" id="KW-0511">Multifunctional enzyme</keyword>
<dbReference type="InterPro" id="IPR036652">
    <property type="entry name" value="YjeF_N_dom_sf"/>
</dbReference>
<comment type="caution">
    <text evidence="18">Lacks conserved residue(s) required for the propagation of feature annotation.</text>
</comment>
<dbReference type="EC" id="4.2.1.136" evidence="19"/>
<keyword evidence="12 17" id="KW-0456">Lyase</keyword>
<dbReference type="InterPro" id="IPR029056">
    <property type="entry name" value="Ribokinase-like"/>
</dbReference>
<keyword evidence="23" id="KW-0418">Kinase</keyword>
<feature type="binding site" evidence="17">
    <location>
        <position position="347"/>
    </location>
    <ligand>
        <name>(6S)-NADPHX</name>
        <dbReference type="ChEBI" id="CHEBI:64076"/>
    </ligand>
</feature>
<comment type="cofactor">
    <cofactor evidence="18 19">
        <name>K(+)</name>
        <dbReference type="ChEBI" id="CHEBI:29103"/>
    </cofactor>
    <text evidence="18 19">Binds 1 potassium ion per subunit.</text>
</comment>
<dbReference type="InterPro" id="IPR004443">
    <property type="entry name" value="YjeF_N_dom"/>
</dbReference>
<keyword evidence="10 17" id="KW-0520">NAD</keyword>
<comment type="similarity">
    <text evidence="18">Belongs to the NnrE/AIBP family.</text>
</comment>
<sequence>MTTPANPRDASSDRPGPEDWLALDVASDSPVPLHDNASLRRLEQDARQRLAPFTLMSRAGGAAARWLTRHAPPGMLLMLAGPGNNGGDAVVAATRLHETGRPVEIWLIGDPARLPSDAARAWHEAVAAGVPRRIVSADDDADALACRASHFAALVDGLLGIGLNRPVEGRLARWIGWLRQRAADGLPVFALDVPSGLSADTGRGEPAVHAVRTLTFIAAKPGLLTLDGRDCAGALDIAPLGLDYPPALTPTAWASTPAQFASNLPARTHATHKGSFGTVAVIGGNVGMVGAPLLGARAALHLGAGRVHIGFLATPAPLLDPVQPELMLHPVQALDLDAMSALVAGPGMGKDDAARAQLERVLRAQRPLVIDADALNLLSADATLADLARMAPVPRVLTPHPLEAARLAGCGVGDIQRDRLAAARALAHRWQSVVVLKGSGTVIATPDGTVHINPTGNAGLATAGTGDVLAGFIGALLAQGMPAPAAARAAVWLHGAAAQRLTAAGAISRWKPIRGPRY</sequence>
<evidence type="ECO:0000256" key="4">
    <source>
        <dbReference type="ARBA" id="ARBA00009524"/>
    </source>
</evidence>
<dbReference type="PROSITE" id="PS01050">
    <property type="entry name" value="YJEF_C_2"/>
    <property type="match status" value="1"/>
</dbReference>
<evidence type="ECO:0000256" key="17">
    <source>
        <dbReference type="HAMAP-Rule" id="MF_01965"/>
    </source>
</evidence>
<dbReference type="GO" id="GO:0046496">
    <property type="term" value="P:nicotinamide nucleotide metabolic process"/>
    <property type="evidence" value="ECO:0007669"/>
    <property type="project" value="UniProtKB-UniRule"/>
</dbReference>
<dbReference type="Gene3D" id="3.40.1190.20">
    <property type="match status" value="1"/>
</dbReference>
<dbReference type="HAMAP" id="MF_01965">
    <property type="entry name" value="NADHX_dehydratase"/>
    <property type="match status" value="1"/>
</dbReference>
<organism evidence="23 24">
    <name type="scientific">Cupriavidus gilardii J11</name>
    <dbReference type="NCBI Taxonomy" id="936133"/>
    <lineage>
        <taxon>Bacteria</taxon>
        <taxon>Pseudomonadati</taxon>
        <taxon>Pseudomonadota</taxon>
        <taxon>Betaproteobacteria</taxon>
        <taxon>Burkholderiales</taxon>
        <taxon>Burkholderiaceae</taxon>
        <taxon>Cupriavidus</taxon>
    </lineage>
</organism>
<dbReference type="GO" id="GO:0052855">
    <property type="term" value="F:ADP-dependent NAD(P)H-hydrate dehydratase activity"/>
    <property type="evidence" value="ECO:0007669"/>
    <property type="project" value="UniProtKB-UniRule"/>
</dbReference>
<feature type="binding site" evidence="18">
    <location>
        <begin position="84"/>
        <end position="88"/>
    </location>
    <ligand>
        <name>(6S)-NADPHX</name>
        <dbReference type="ChEBI" id="CHEBI:64076"/>
    </ligand>
</feature>
<protein>
    <recommendedName>
        <fullName evidence="19">Bifunctional NAD(P)H-hydrate repair enzyme</fullName>
    </recommendedName>
    <alternativeName>
        <fullName evidence="19">Nicotinamide nucleotide repair protein</fullName>
    </alternativeName>
    <domain>
        <recommendedName>
            <fullName evidence="19">ADP-dependent (S)-NAD(P)H-hydrate dehydratase</fullName>
            <ecNumber evidence="19">4.2.1.136</ecNumber>
        </recommendedName>
        <alternativeName>
            <fullName evidence="19">ADP-dependent NAD(P)HX dehydratase</fullName>
        </alternativeName>
    </domain>
    <domain>
        <recommendedName>
            <fullName evidence="19">NAD(P)H-hydrate epimerase</fullName>
            <ecNumber evidence="19">5.1.99.6</ecNumber>
        </recommendedName>
    </domain>
</protein>
<evidence type="ECO:0000256" key="2">
    <source>
        <dbReference type="ARBA" id="ARBA00000909"/>
    </source>
</evidence>
<keyword evidence="23" id="KW-0808">Transferase</keyword>
<evidence type="ECO:0000256" key="6">
    <source>
        <dbReference type="ARBA" id="ARBA00022741"/>
    </source>
</evidence>
<dbReference type="Proteomes" id="UP000318141">
    <property type="component" value="Unassembled WGS sequence"/>
</dbReference>
<feature type="binding site" evidence="18">
    <location>
        <position position="195"/>
    </location>
    <ligand>
        <name>K(+)</name>
        <dbReference type="ChEBI" id="CHEBI:29103"/>
    </ligand>
</feature>
<comment type="catalytic activity">
    <reaction evidence="1 18 19">
        <text>(6R)-NADHX = (6S)-NADHX</text>
        <dbReference type="Rhea" id="RHEA:32215"/>
        <dbReference type="ChEBI" id="CHEBI:64074"/>
        <dbReference type="ChEBI" id="CHEBI:64075"/>
        <dbReference type="EC" id="5.1.99.6"/>
    </reaction>
</comment>
<dbReference type="PANTHER" id="PTHR12592">
    <property type="entry name" value="ATP-DEPENDENT (S)-NAD(P)H-HYDRATE DEHYDRATASE FAMILY MEMBER"/>
    <property type="match status" value="1"/>
</dbReference>
<proteinExistence type="inferred from homology"/>
<comment type="catalytic activity">
    <reaction evidence="2 18 19">
        <text>(6R)-NADPHX = (6S)-NADPHX</text>
        <dbReference type="Rhea" id="RHEA:32227"/>
        <dbReference type="ChEBI" id="CHEBI:64076"/>
        <dbReference type="ChEBI" id="CHEBI:64077"/>
        <dbReference type="EC" id="5.1.99.6"/>
    </reaction>
</comment>
<dbReference type="PROSITE" id="PS51385">
    <property type="entry name" value="YJEF_N"/>
    <property type="match status" value="1"/>
</dbReference>
<keyword evidence="9 18" id="KW-0630">Potassium</keyword>
<evidence type="ECO:0000256" key="3">
    <source>
        <dbReference type="ARBA" id="ARBA00006001"/>
    </source>
</evidence>
<feature type="binding site" evidence="18">
    <location>
        <begin position="160"/>
        <end position="166"/>
    </location>
    <ligand>
        <name>(6S)-NADPHX</name>
        <dbReference type="ChEBI" id="CHEBI:64076"/>
    </ligand>
</feature>
<dbReference type="CDD" id="cd01171">
    <property type="entry name" value="YXKO-related"/>
    <property type="match status" value="1"/>
</dbReference>
<evidence type="ECO:0000256" key="11">
    <source>
        <dbReference type="ARBA" id="ARBA00023235"/>
    </source>
</evidence>
<dbReference type="InterPro" id="IPR017953">
    <property type="entry name" value="Carbohydrate_kinase_pred_CS"/>
</dbReference>
<dbReference type="EC" id="5.1.99.6" evidence="19"/>
<dbReference type="InterPro" id="IPR000631">
    <property type="entry name" value="CARKD"/>
</dbReference>
<feature type="domain" description="YjeF N-terminal" evidence="22">
    <location>
        <begin position="39"/>
        <end position="248"/>
    </location>
</feature>
<evidence type="ECO:0000256" key="15">
    <source>
        <dbReference type="ARBA" id="ARBA00048238"/>
    </source>
</evidence>
<evidence type="ECO:0000256" key="7">
    <source>
        <dbReference type="ARBA" id="ARBA00022840"/>
    </source>
</evidence>
<dbReference type="GO" id="GO:0005524">
    <property type="term" value="F:ATP binding"/>
    <property type="evidence" value="ECO:0007669"/>
    <property type="project" value="UniProtKB-UniRule"/>
</dbReference>
<evidence type="ECO:0000256" key="1">
    <source>
        <dbReference type="ARBA" id="ARBA00000013"/>
    </source>
</evidence>
<feature type="binding site" evidence="18">
    <location>
        <position position="85"/>
    </location>
    <ligand>
        <name>K(+)</name>
        <dbReference type="ChEBI" id="CHEBI:29103"/>
    </ligand>
</feature>
<dbReference type="HAMAP" id="MF_01966">
    <property type="entry name" value="NADHX_epimerase"/>
    <property type="match status" value="1"/>
</dbReference>
<dbReference type="EMBL" id="VLJN01000045">
    <property type="protein sequence ID" value="TWG80500.1"/>
    <property type="molecule type" value="Genomic_DNA"/>
</dbReference>
<comment type="cofactor">
    <cofactor evidence="17">
        <name>Mg(2+)</name>
        <dbReference type="ChEBI" id="CHEBI:18420"/>
    </cofactor>
</comment>
<evidence type="ECO:0000256" key="5">
    <source>
        <dbReference type="ARBA" id="ARBA00022723"/>
    </source>
</evidence>
<evidence type="ECO:0000256" key="16">
    <source>
        <dbReference type="ARBA" id="ARBA00049209"/>
    </source>
</evidence>
<dbReference type="PROSITE" id="PS51383">
    <property type="entry name" value="YJEF_C_3"/>
    <property type="match status" value="1"/>
</dbReference>
<dbReference type="OrthoDB" id="9806925at2"/>
<comment type="function">
    <text evidence="14 19">Bifunctional enzyme that catalyzes the epimerization of the S- and R-forms of NAD(P)HX and the dehydration of the S-form of NAD(P)HX at the expense of ADP, which is converted to AMP. This allows the repair of both epimers of NAD(P)HX, a damaged form of NAD(P)H that is a result of enzymatic or heat-dependent hydration.</text>
</comment>
<keyword evidence="8 17" id="KW-0521">NADP</keyword>
<name>A0A562B6J1_9BURK</name>
<comment type="function">
    <text evidence="18">Catalyzes the epimerization of the S- and R-forms of NAD(P)HX, a damaged form of NAD(P)H that is a result of enzymatic or heat-dependent hydration. This is a prerequisite for the S-specific NAD(P)H-hydrate dehydratase to allow the repair of both epimers of NAD(P)HX.</text>
</comment>
<feature type="binding site" evidence="17">
    <location>
        <position position="400"/>
    </location>
    <ligand>
        <name>(6S)-NADPHX</name>
        <dbReference type="ChEBI" id="CHEBI:64076"/>
    </ligand>
</feature>
<gene>
    <name evidence="18" type="primary">nnrE</name>
    <name evidence="17" type="synonym">nnrD</name>
    <name evidence="23" type="ORF">L602_000500001460</name>
</gene>
<evidence type="ECO:0000256" key="8">
    <source>
        <dbReference type="ARBA" id="ARBA00022857"/>
    </source>
</evidence>
<evidence type="ECO:0000256" key="18">
    <source>
        <dbReference type="HAMAP-Rule" id="MF_01966"/>
    </source>
</evidence>
<keyword evidence="24" id="KW-1185">Reference proteome</keyword>
<feature type="binding site" evidence="17">
    <location>
        <position position="466"/>
    </location>
    <ligand>
        <name>AMP</name>
        <dbReference type="ChEBI" id="CHEBI:456215"/>
    </ligand>
</feature>
<evidence type="ECO:0000313" key="24">
    <source>
        <dbReference type="Proteomes" id="UP000318141"/>
    </source>
</evidence>
<evidence type="ECO:0000259" key="22">
    <source>
        <dbReference type="PROSITE" id="PS51385"/>
    </source>
</evidence>
<evidence type="ECO:0000256" key="9">
    <source>
        <dbReference type="ARBA" id="ARBA00022958"/>
    </source>
</evidence>
<dbReference type="GO" id="GO:0110051">
    <property type="term" value="P:metabolite repair"/>
    <property type="evidence" value="ECO:0007669"/>
    <property type="project" value="TreeGrafter"/>
</dbReference>
<dbReference type="InterPro" id="IPR030677">
    <property type="entry name" value="Nnr"/>
</dbReference>
<feature type="region of interest" description="Disordered" evidence="20">
    <location>
        <begin position="1"/>
        <end position="22"/>
    </location>
</feature>
<keyword evidence="6 17" id="KW-0547">Nucleotide-binding</keyword>
<comment type="similarity">
    <text evidence="3 19">In the N-terminal section; belongs to the NnrE/AIBP family.</text>
</comment>
<feature type="domain" description="YjeF C-terminal" evidence="21">
    <location>
        <begin position="256"/>
        <end position="518"/>
    </location>
</feature>
<dbReference type="NCBIfam" id="TIGR00196">
    <property type="entry name" value="yjeF_cterm"/>
    <property type="match status" value="1"/>
</dbReference>
<feature type="binding site" evidence="18">
    <location>
        <position position="156"/>
    </location>
    <ligand>
        <name>K(+)</name>
        <dbReference type="ChEBI" id="CHEBI:29103"/>
    </ligand>
</feature>
<evidence type="ECO:0000256" key="19">
    <source>
        <dbReference type="PIRNR" id="PIRNR017184"/>
    </source>
</evidence>
<comment type="subunit">
    <text evidence="17">Homotetramer.</text>
</comment>
<keyword evidence="11 18" id="KW-0413">Isomerase</keyword>
<dbReference type="GO" id="GO:0046872">
    <property type="term" value="F:metal ion binding"/>
    <property type="evidence" value="ECO:0007669"/>
    <property type="project" value="UniProtKB-UniRule"/>
</dbReference>
<comment type="function">
    <text evidence="17">Catalyzes the dehydration of the S-form of NAD(P)HX at the expense of ADP, which is converted to AMP. Together with NAD(P)HX epimerase, which catalyzes the epimerization of the S- and R-forms, the enzyme allows the repair of both epimers of NAD(P)HX, a damaged form of NAD(P)H that is a result of enzymatic or heat-dependent hydration.</text>
</comment>
<evidence type="ECO:0000256" key="12">
    <source>
        <dbReference type="ARBA" id="ARBA00023239"/>
    </source>
</evidence>
<dbReference type="GO" id="GO:0016301">
    <property type="term" value="F:kinase activity"/>
    <property type="evidence" value="ECO:0007669"/>
    <property type="project" value="UniProtKB-KW"/>
</dbReference>
<dbReference type="AlphaFoldDB" id="A0A562B6J1"/>
<evidence type="ECO:0000256" key="14">
    <source>
        <dbReference type="ARBA" id="ARBA00025153"/>
    </source>
</evidence>
<feature type="binding site" evidence="18">
    <location>
        <position position="192"/>
    </location>
    <ligand>
        <name>(6S)-NADPHX</name>
        <dbReference type="ChEBI" id="CHEBI:64076"/>
    </ligand>
</feature>
<dbReference type="SUPFAM" id="SSF64153">
    <property type="entry name" value="YjeF N-terminal domain-like"/>
    <property type="match status" value="1"/>
</dbReference>
<feature type="binding site" evidence="17">
    <location>
        <position position="467"/>
    </location>
    <ligand>
        <name>(6S)-NADPHX</name>
        <dbReference type="ChEBI" id="CHEBI:64076"/>
    </ligand>
</feature>
<accession>A0A562B6J1</accession>
<dbReference type="PIRSF" id="PIRSF017184">
    <property type="entry name" value="Nnr"/>
    <property type="match status" value="1"/>
</dbReference>
<evidence type="ECO:0000256" key="13">
    <source>
        <dbReference type="ARBA" id="ARBA00023268"/>
    </source>
</evidence>
<dbReference type="Pfam" id="PF01256">
    <property type="entry name" value="Carb_kinase"/>
    <property type="match status" value="1"/>
</dbReference>
<dbReference type="SUPFAM" id="SSF53613">
    <property type="entry name" value="Ribokinase-like"/>
    <property type="match status" value="1"/>
</dbReference>
<comment type="catalytic activity">
    <reaction evidence="16 17 19">
        <text>(6S)-NADPHX + ADP = AMP + phosphate + NADPH + H(+)</text>
        <dbReference type="Rhea" id="RHEA:32235"/>
        <dbReference type="ChEBI" id="CHEBI:15378"/>
        <dbReference type="ChEBI" id="CHEBI:43474"/>
        <dbReference type="ChEBI" id="CHEBI:57783"/>
        <dbReference type="ChEBI" id="CHEBI:64076"/>
        <dbReference type="ChEBI" id="CHEBI:456215"/>
        <dbReference type="ChEBI" id="CHEBI:456216"/>
        <dbReference type="EC" id="4.2.1.136"/>
    </reaction>
</comment>
<feature type="binding site" evidence="17">
    <location>
        <position position="291"/>
    </location>
    <ligand>
        <name>(6S)-NADPHX</name>
        <dbReference type="ChEBI" id="CHEBI:64076"/>
    </ligand>
</feature>
<evidence type="ECO:0000313" key="23">
    <source>
        <dbReference type="EMBL" id="TWG80500.1"/>
    </source>
</evidence>
<comment type="caution">
    <text evidence="23">The sequence shown here is derived from an EMBL/GenBank/DDBJ whole genome shotgun (WGS) entry which is preliminary data.</text>
</comment>